<dbReference type="EMBL" id="SRLO01000038">
    <property type="protein sequence ID" value="TNN82654.1"/>
    <property type="molecule type" value="Genomic_DNA"/>
</dbReference>
<gene>
    <name evidence="1" type="ORF">EYF80_007172</name>
</gene>
<reference evidence="1 2" key="1">
    <citation type="submission" date="2019-03" db="EMBL/GenBank/DDBJ databases">
        <title>First draft genome of Liparis tanakae, snailfish: a comprehensive survey of snailfish specific genes.</title>
        <authorList>
            <person name="Kim W."/>
            <person name="Song I."/>
            <person name="Jeong J.-H."/>
            <person name="Kim D."/>
            <person name="Kim S."/>
            <person name="Ryu S."/>
            <person name="Song J.Y."/>
            <person name="Lee S.K."/>
        </authorList>
    </citation>
    <scope>NUCLEOTIDE SEQUENCE [LARGE SCALE GENOMIC DNA]</scope>
    <source>
        <tissue evidence="1">Muscle</tissue>
    </source>
</reference>
<sequence length="213" mass="23242">MDRMNAKPPAINESRRYCSLLCFELFRCTKAAFEALKALRQGINLGVIKGKHGTVLQSLLLCTRTQEDVGVPQNGCSGDDGDTVHVLTNGGFPDGCVALRGFAILKDGQQLRGGRRILQHDVGYLHLEGRLLVFELVRFLSPFLLEGFALFAPAGQDNWVEPRLLVFARPDDGETDVMTVGCTIHLRSGELEIAVTVGTKESAALVSASWKNT</sequence>
<evidence type="ECO:0000313" key="1">
    <source>
        <dbReference type="EMBL" id="TNN82654.1"/>
    </source>
</evidence>
<dbReference type="AlphaFoldDB" id="A0A4Z2IYN4"/>
<evidence type="ECO:0000313" key="2">
    <source>
        <dbReference type="Proteomes" id="UP000314294"/>
    </source>
</evidence>
<protein>
    <submittedName>
        <fullName evidence="1">Uncharacterized protein</fullName>
    </submittedName>
</protein>
<organism evidence="1 2">
    <name type="scientific">Liparis tanakae</name>
    <name type="common">Tanaka's snailfish</name>
    <dbReference type="NCBI Taxonomy" id="230148"/>
    <lineage>
        <taxon>Eukaryota</taxon>
        <taxon>Metazoa</taxon>
        <taxon>Chordata</taxon>
        <taxon>Craniata</taxon>
        <taxon>Vertebrata</taxon>
        <taxon>Euteleostomi</taxon>
        <taxon>Actinopterygii</taxon>
        <taxon>Neopterygii</taxon>
        <taxon>Teleostei</taxon>
        <taxon>Neoteleostei</taxon>
        <taxon>Acanthomorphata</taxon>
        <taxon>Eupercaria</taxon>
        <taxon>Perciformes</taxon>
        <taxon>Cottioidei</taxon>
        <taxon>Cottales</taxon>
        <taxon>Liparidae</taxon>
        <taxon>Liparis</taxon>
    </lineage>
</organism>
<proteinExistence type="predicted"/>
<comment type="caution">
    <text evidence="1">The sequence shown here is derived from an EMBL/GenBank/DDBJ whole genome shotgun (WGS) entry which is preliminary data.</text>
</comment>
<name>A0A4Z2IYN4_9TELE</name>
<keyword evidence="2" id="KW-1185">Reference proteome</keyword>
<accession>A0A4Z2IYN4</accession>
<dbReference type="Proteomes" id="UP000314294">
    <property type="component" value="Unassembled WGS sequence"/>
</dbReference>